<evidence type="ECO:0000259" key="7">
    <source>
        <dbReference type="Pfam" id="PF17188"/>
    </source>
</evidence>
<evidence type="ECO:0000256" key="5">
    <source>
        <dbReference type="SAM" id="SignalP"/>
    </source>
</evidence>
<sequence>MMSPQRAKCAWVLAVGVVTLSFQAHAEIADSSSDVSQPDRQTGYECAVEFEATANSATQWLERGLWASHCYAFQARAVAIDAVDVRTLALSHRIQDGIRQQVVQYLDGPSVSIERRSPVGRLAWTQEHSNGELPSPARWAAHLEKYYALELEDNARVAGRDAVKLIFEPLDQWRFSREWWLDRDTGLLLKHVLIDQQDRIIETFQITQLQSPQKYTGNVRGNAPSVIINTPWRSTWLPDGFVAQPVTFAGDDLHKRVYSDGLATVSIFAEPLASGETTALQEGVKQLGVSAVAIEHTITAEGRWQLVAIGELPVATLQRIVRSITFDSPEGQVLENDDEIER</sequence>
<feature type="chain" id="PRO_5046841385" evidence="5">
    <location>
        <begin position="27"/>
        <end position="342"/>
    </location>
</feature>
<organism evidence="8 9">
    <name type="scientific">Halomonas alkaliantarctica</name>
    <dbReference type="NCBI Taxonomy" id="232346"/>
    <lineage>
        <taxon>Bacteria</taxon>
        <taxon>Pseudomonadati</taxon>
        <taxon>Pseudomonadota</taxon>
        <taxon>Gammaproteobacteria</taxon>
        <taxon>Oceanospirillales</taxon>
        <taxon>Halomonadaceae</taxon>
        <taxon>Halomonas</taxon>
    </lineage>
</organism>
<feature type="domain" description="MucB/RseB N-terminal" evidence="6">
    <location>
        <begin position="56"/>
        <end position="213"/>
    </location>
</feature>
<feature type="signal peptide" evidence="5">
    <location>
        <begin position="1"/>
        <end position="26"/>
    </location>
</feature>
<evidence type="ECO:0000256" key="3">
    <source>
        <dbReference type="ARBA" id="ARBA00022729"/>
    </source>
</evidence>
<evidence type="ECO:0000313" key="9">
    <source>
        <dbReference type="Proteomes" id="UP001179830"/>
    </source>
</evidence>
<evidence type="ECO:0000256" key="1">
    <source>
        <dbReference type="ARBA" id="ARBA00004418"/>
    </source>
</evidence>
<dbReference type="Gene3D" id="2.50.20.10">
    <property type="entry name" value="Lipoprotein localisation LolA/LolB/LppX"/>
    <property type="match status" value="1"/>
</dbReference>
<dbReference type="CDD" id="cd16327">
    <property type="entry name" value="RseB"/>
    <property type="match status" value="1"/>
</dbReference>
<dbReference type="Pfam" id="PF03888">
    <property type="entry name" value="MucB_RseB"/>
    <property type="match status" value="1"/>
</dbReference>
<dbReference type="Pfam" id="PF17188">
    <property type="entry name" value="MucB_RseB_C"/>
    <property type="match status" value="1"/>
</dbReference>
<protein>
    <submittedName>
        <fullName evidence="8">MucB/RseB C-terminal domain-containing protein</fullName>
    </submittedName>
</protein>
<reference evidence="8" key="1">
    <citation type="submission" date="2023-04" db="EMBL/GenBank/DDBJ databases">
        <title>Complete genome sequence of Halomonas alkaliantarctica MSP3 isolated from marine sediment, Jeju Island.</title>
        <authorList>
            <person name="Park S.-J."/>
        </authorList>
    </citation>
    <scope>NUCLEOTIDE SEQUENCE</scope>
    <source>
        <strain evidence="8">MSP3</strain>
    </source>
</reference>
<dbReference type="RefSeq" id="WP_280106522.1">
    <property type="nucleotide sequence ID" value="NZ_CP122961.1"/>
</dbReference>
<accession>A0ABY8LR98</accession>
<dbReference type="PANTHER" id="PTHR38782:SF1">
    <property type="entry name" value="SIGMA-E FACTOR REGULATORY PROTEIN RSEB"/>
    <property type="match status" value="1"/>
</dbReference>
<evidence type="ECO:0000259" key="6">
    <source>
        <dbReference type="Pfam" id="PF03888"/>
    </source>
</evidence>
<keyword evidence="3 5" id="KW-0732">Signal</keyword>
<comment type="similarity">
    <text evidence="2">Belongs to the RseB family.</text>
</comment>
<dbReference type="EMBL" id="CP122961">
    <property type="protein sequence ID" value="WGI26936.1"/>
    <property type="molecule type" value="Genomic_DNA"/>
</dbReference>
<proteinExistence type="inferred from homology"/>
<dbReference type="InterPro" id="IPR033436">
    <property type="entry name" value="MucB/RseB_C"/>
</dbReference>
<dbReference type="Gene3D" id="3.30.200.100">
    <property type="entry name" value="MucB/RseB, C-terminal domain"/>
    <property type="match status" value="1"/>
</dbReference>
<dbReference type="InterPro" id="IPR038484">
    <property type="entry name" value="MucB/RseB_C_sf"/>
</dbReference>
<gene>
    <name evidence="8" type="ORF">QEN58_07705</name>
</gene>
<dbReference type="InterPro" id="IPR033434">
    <property type="entry name" value="MucB/RseB_N"/>
</dbReference>
<name>A0ABY8LR98_9GAMM</name>
<keyword evidence="4" id="KW-0574">Periplasm</keyword>
<dbReference type="InterPro" id="IPR005588">
    <property type="entry name" value="MucB_RseB"/>
</dbReference>
<feature type="domain" description="MucB/RseB C-terminal" evidence="7">
    <location>
        <begin position="230"/>
        <end position="324"/>
    </location>
</feature>
<keyword evidence="9" id="KW-1185">Reference proteome</keyword>
<comment type="subcellular location">
    <subcellularLocation>
        <location evidence="1">Periplasm</location>
    </subcellularLocation>
</comment>
<dbReference type="PANTHER" id="PTHR38782">
    <property type="match status" value="1"/>
</dbReference>
<evidence type="ECO:0000256" key="4">
    <source>
        <dbReference type="ARBA" id="ARBA00022764"/>
    </source>
</evidence>
<dbReference type="Proteomes" id="UP001179830">
    <property type="component" value="Chromosome"/>
</dbReference>
<evidence type="ECO:0000313" key="8">
    <source>
        <dbReference type="EMBL" id="WGI26936.1"/>
    </source>
</evidence>
<evidence type="ECO:0000256" key="2">
    <source>
        <dbReference type="ARBA" id="ARBA00008150"/>
    </source>
</evidence>